<dbReference type="Proteomes" id="UP001279734">
    <property type="component" value="Unassembled WGS sequence"/>
</dbReference>
<proteinExistence type="predicted"/>
<name>A0AAD3T6B4_NEPGR</name>
<organism evidence="1 2">
    <name type="scientific">Nepenthes gracilis</name>
    <name type="common">Slender pitcher plant</name>
    <dbReference type="NCBI Taxonomy" id="150966"/>
    <lineage>
        <taxon>Eukaryota</taxon>
        <taxon>Viridiplantae</taxon>
        <taxon>Streptophyta</taxon>
        <taxon>Embryophyta</taxon>
        <taxon>Tracheophyta</taxon>
        <taxon>Spermatophyta</taxon>
        <taxon>Magnoliopsida</taxon>
        <taxon>eudicotyledons</taxon>
        <taxon>Gunneridae</taxon>
        <taxon>Pentapetalae</taxon>
        <taxon>Caryophyllales</taxon>
        <taxon>Nepenthaceae</taxon>
        <taxon>Nepenthes</taxon>
    </lineage>
</organism>
<evidence type="ECO:0000313" key="2">
    <source>
        <dbReference type="Proteomes" id="UP001279734"/>
    </source>
</evidence>
<accession>A0AAD3T6B4</accession>
<dbReference type="AlphaFoldDB" id="A0AAD3T6B4"/>
<keyword evidence="2" id="KW-1185">Reference proteome</keyword>
<gene>
    <name evidence="1" type="ORF">Nepgr_026146</name>
</gene>
<dbReference type="EMBL" id="BSYO01000027">
    <property type="protein sequence ID" value="GMH24303.1"/>
    <property type="molecule type" value="Genomic_DNA"/>
</dbReference>
<evidence type="ECO:0000313" key="1">
    <source>
        <dbReference type="EMBL" id="GMH24303.1"/>
    </source>
</evidence>
<protein>
    <submittedName>
        <fullName evidence="1">Uncharacterized protein</fullName>
    </submittedName>
</protein>
<sequence>MNHPAPSQKRNSRRRKACFLRGRLLSSLCSGPSDESRIHRLSSDTQRRRKTKLRRLHCVGHPSLLNLITDRSHI</sequence>
<comment type="caution">
    <text evidence="1">The sequence shown here is derived from an EMBL/GenBank/DDBJ whole genome shotgun (WGS) entry which is preliminary data.</text>
</comment>
<reference evidence="1" key="1">
    <citation type="submission" date="2023-05" db="EMBL/GenBank/DDBJ databases">
        <title>Nepenthes gracilis genome sequencing.</title>
        <authorList>
            <person name="Fukushima K."/>
        </authorList>
    </citation>
    <scope>NUCLEOTIDE SEQUENCE</scope>
    <source>
        <strain evidence="1">SING2019-196</strain>
    </source>
</reference>